<keyword evidence="4" id="KW-1185">Reference proteome</keyword>
<proteinExistence type="predicted"/>
<reference evidence="3 4" key="1">
    <citation type="journal article" date="2010" name="Science">
        <title>Genomic analysis of organismal complexity in the multicellular green alga Volvox carteri.</title>
        <authorList>
            <person name="Prochnik S.E."/>
            <person name="Umen J."/>
            <person name="Nedelcu A.M."/>
            <person name="Hallmann A."/>
            <person name="Miller S.M."/>
            <person name="Nishii I."/>
            <person name="Ferris P."/>
            <person name="Kuo A."/>
            <person name="Mitros T."/>
            <person name="Fritz-Laylin L.K."/>
            <person name="Hellsten U."/>
            <person name="Chapman J."/>
            <person name="Simakov O."/>
            <person name="Rensing S.A."/>
            <person name="Terry A."/>
            <person name="Pangilinan J."/>
            <person name="Kapitonov V."/>
            <person name="Jurka J."/>
            <person name="Salamov A."/>
            <person name="Shapiro H."/>
            <person name="Schmutz J."/>
            <person name="Grimwood J."/>
            <person name="Lindquist E."/>
            <person name="Lucas S."/>
            <person name="Grigoriev I.V."/>
            <person name="Schmitt R."/>
            <person name="Kirk D."/>
            <person name="Rokhsar D.S."/>
        </authorList>
    </citation>
    <scope>NUCLEOTIDE SEQUENCE [LARGE SCALE GENOMIC DNA]</scope>
    <source>
        <strain evidence="4">f. Nagariensis / Eve</strain>
    </source>
</reference>
<sequence length="178" mass="18841">MKTVSSLFFLVFVVAPGLLLARTSTAAKLRGLGALREETTALLDGNEAGADLDSGQAADVRAARRAAAESATAALWPYPCIPLRRLAQLPADTVLPLRPCPDDFPEDFPPPQKKPPPPPPVKKPPPPPPVKKPPPPPPVKKPPPPPPVKRPPPNDINDPRCRIAGKSGGVNAKPIYCP</sequence>
<organism evidence="4">
    <name type="scientific">Volvox carteri f. nagariensis</name>
    <dbReference type="NCBI Taxonomy" id="3068"/>
    <lineage>
        <taxon>Eukaryota</taxon>
        <taxon>Viridiplantae</taxon>
        <taxon>Chlorophyta</taxon>
        <taxon>core chlorophytes</taxon>
        <taxon>Chlorophyceae</taxon>
        <taxon>CS clade</taxon>
        <taxon>Chlamydomonadales</taxon>
        <taxon>Volvocaceae</taxon>
        <taxon>Volvox</taxon>
    </lineage>
</organism>
<name>D8U5T8_VOLCA</name>
<accession>D8U5T8</accession>
<dbReference type="EMBL" id="GL378360">
    <property type="protein sequence ID" value="EFJ44979.1"/>
    <property type="molecule type" value="Genomic_DNA"/>
</dbReference>
<feature type="signal peptide" evidence="2">
    <location>
        <begin position="1"/>
        <end position="21"/>
    </location>
</feature>
<evidence type="ECO:0000256" key="1">
    <source>
        <dbReference type="SAM" id="MobiDB-lite"/>
    </source>
</evidence>
<dbReference type="KEGG" id="vcn:VOLCADRAFT_94807"/>
<dbReference type="RefSeq" id="XP_002953950.1">
    <property type="nucleotide sequence ID" value="XM_002953904.1"/>
</dbReference>
<dbReference type="GeneID" id="9617118"/>
<feature type="region of interest" description="Disordered" evidence="1">
    <location>
        <begin position="97"/>
        <end position="178"/>
    </location>
</feature>
<evidence type="ECO:0000313" key="4">
    <source>
        <dbReference type="Proteomes" id="UP000001058"/>
    </source>
</evidence>
<dbReference type="Proteomes" id="UP000001058">
    <property type="component" value="Unassembled WGS sequence"/>
</dbReference>
<dbReference type="InParanoid" id="D8U5T8"/>
<evidence type="ECO:0000313" key="3">
    <source>
        <dbReference type="EMBL" id="EFJ44979.1"/>
    </source>
</evidence>
<gene>
    <name evidence="3" type="ORF">VOLCADRAFT_94807</name>
</gene>
<dbReference type="AlphaFoldDB" id="D8U5T8"/>
<feature type="compositionally biased region" description="Pro residues" evidence="1">
    <location>
        <begin position="107"/>
        <end position="154"/>
    </location>
</feature>
<evidence type="ECO:0000256" key="2">
    <source>
        <dbReference type="SAM" id="SignalP"/>
    </source>
</evidence>
<protein>
    <submittedName>
        <fullName evidence="3">Uncharacterized protein</fullName>
    </submittedName>
</protein>
<feature type="chain" id="PRO_5003124190" evidence="2">
    <location>
        <begin position="22"/>
        <end position="178"/>
    </location>
</feature>
<keyword evidence="2" id="KW-0732">Signal</keyword>